<evidence type="ECO:0000256" key="1">
    <source>
        <dbReference type="SAM" id="MobiDB-lite"/>
    </source>
</evidence>
<dbReference type="AlphaFoldDB" id="A0AAN9FKC2"/>
<feature type="compositionally biased region" description="Basic and acidic residues" evidence="1">
    <location>
        <begin position="181"/>
        <end position="191"/>
    </location>
</feature>
<reference evidence="2 3" key="1">
    <citation type="submission" date="2024-01" db="EMBL/GenBank/DDBJ databases">
        <title>The genomes of 5 underutilized Papilionoideae crops provide insights into root nodulation and disease resistance.</title>
        <authorList>
            <person name="Yuan L."/>
        </authorList>
    </citation>
    <scope>NUCLEOTIDE SEQUENCE [LARGE SCALE GENOMIC DNA]</scope>
    <source>
        <strain evidence="2">LY-2023</strain>
        <tissue evidence="2">Leaf</tissue>
    </source>
</reference>
<evidence type="ECO:0000313" key="3">
    <source>
        <dbReference type="Proteomes" id="UP001359559"/>
    </source>
</evidence>
<name>A0AAN9FKC2_CLITE</name>
<dbReference type="Proteomes" id="UP001359559">
    <property type="component" value="Unassembled WGS sequence"/>
</dbReference>
<protein>
    <submittedName>
        <fullName evidence="2">Uncharacterized protein</fullName>
    </submittedName>
</protein>
<keyword evidence="3" id="KW-1185">Reference proteome</keyword>
<proteinExistence type="predicted"/>
<sequence length="240" mass="26167">MFSSKLKASFLEELNGSNSMNGDDFMKVDSCGVQSVIPSSGGKIELIGLNDIGAEWLGVSTGRGRHEVDGHRGKDVMMAHCEIMKLNSNDLDHVGQCEFVRSNLEGHMSHEHVMDCVGVEGNYRKIITCWKDSSQNGSVEDYVTTLCGWVCGGSVIDGESEDGVREAKNEAIKNVGNNGGEETKREGRGDLENGEDELGASRKGQEFMRGESDMEGVSVKQCVALLWHSRINTSVRVNFS</sequence>
<evidence type="ECO:0000313" key="2">
    <source>
        <dbReference type="EMBL" id="KAK7278082.1"/>
    </source>
</evidence>
<gene>
    <name evidence="2" type="ORF">RJT34_23106</name>
</gene>
<comment type="caution">
    <text evidence="2">The sequence shown here is derived from an EMBL/GenBank/DDBJ whole genome shotgun (WGS) entry which is preliminary data.</text>
</comment>
<dbReference type="EMBL" id="JAYKXN010000006">
    <property type="protein sequence ID" value="KAK7278082.1"/>
    <property type="molecule type" value="Genomic_DNA"/>
</dbReference>
<feature type="region of interest" description="Disordered" evidence="1">
    <location>
        <begin position="173"/>
        <end position="207"/>
    </location>
</feature>
<organism evidence="2 3">
    <name type="scientific">Clitoria ternatea</name>
    <name type="common">Butterfly pea</name>
    <dbReference type="NCBI Taxonomy" id="43366"/>
    <lineage>
        <taxon>Eukaryota</taxon>
        <taxon>Viridiplantae</taxon>
        <taxon>Streptophyta</taxon>
        <taxon>Embryophyta</taxon>
        <taxon>Tracheophyta</taxon>
        <taxon>Spermatophyta</taxon>
        <taxon>Magnoliopsida</taxon>
        <taxon>eudicotyledons</taxon>
        <taxon>Gunneridae</taxon>
        <taxon>Pentapetalae</taxon>
        <taxon>rosids</taxon>
        <taxon>fabids</taxon>
        <taxon>Fabales</taxon>
        <taxon>Fabaceae</taxon>
        <taxon>Papilionoideae</taxon>
        <taxon>50 kb inversion clade</taxon>
        <taxon>NPAAA clade</taxon>
        <taxon>indigoferoid/millettioid clade</taxon>
        <taxon>Phaseoleae</taxon>
        <taxon>Clitoria</taxon>
    </lineage>
</organism>
<accession>A0AAN9FKC2</accession>